<keyword evidence="2" id="KW-1185">Reference proteome</keyword>
<protein>
    <recommendedName>
        <fullName evidence="3">SipL SPOCS domain-containing protein</fullName>
    </recommendedName>
</protein>
<dbReference type="Proteomes" id="UP001230005">
    <property type="component" value="Unassembled WGS sequence"/>
</dbReference>
<accession>A0ABT9ZXA3</accession>
<evidence type="ECO:0000313" key="1">
    <source>
        <dbReference type="EMBL" id="MDQ0255371.1"/>
    </source>
</evidence>
<proteinExistence type="predicted"/>
<evidence type="ECO:0008006" key="3">
    <source>
        <dbReference type="Google" id="ProtNLM"/>
    </source>
</evidence>
<dbReference type="RefSeq" id="WP_307326300.1">
    <property type="nucleotide sequence ID" value="NZ_JAUSUG010000010.1"/>
</dbReference>
<evidence type="ECO:0000313" key="2">
    <source>
        <dbReference type="Proteomes" id="UP001230005"/>
    </source>
</evidence>
<sequence length="226" mass="25622">MSKLERLCIRVPKVYDWVTRQVDKDFNFVGEEGLDRLSFQCNGTPDADPCELLEDDQEFIVSVIPTDAQGNEIDLDEIECREVGHRRDVFVEDLGIELQTVKLKKQGFFKILLHLEEDGAVVCESAPIPFCIFEKFLLCAPEGTDIECHVFDFFGTGVVCCNNGQFIDLALTLTICQSIQAEADVKVEVEGRICKPREDIIEPIVERVCPEIEFPPQCPEIFPPKH</sequence>
<organism evidence="1 2">
    <name type="scientific">Evansella vedderi</name>
    <dbReference type="NCBI Taxonomy" id="38282"/>
    <lineage>
        <taxon>Bacteria</taxon>
        <taxon>Bacillati</taxon>
        <taxon>Bacillota</taxon>
        <taxon>Bacilli</taxon>
        <taxon>Bacillales</taxon>
        <taxon>Bacillaceae</taxon>
        <taxon>Evansella</taxon>
    </lineage>
</organism>
<name>A0ABT9ZXA3_9BACI</name>
<reference evidence="1 2" key="1">
    <citation type="submission" date="2023-07" db="EMBL/GenBank/DDBJ databases">
        <title>Genomic Encyclopedia of Type Strains, Phase IV (KMG-IV): sequencing the most valuable type-strain genomes for metagenomic binning, comparative biology and taxonomic classification.</title>
        <authorList>
            <person name="Goeker M."/>
        </authorList>
    </citation>
    <scope>NUCLEOTIDE SEQUENCE [LARGE SCALE GENOMIC DNA]</scope>
    <source>
        <strain evidence="1 2">DSM 9768</strain>
    </source>
</reference>
<dbReference type="EMBL" id="JAUSUG010000010">
    <property type="protein sequence ID" value="MDQ0255371.1"/>
    <property type="molecule type" value="Genomic_DNA"/>
</dbReference>
<gene>
    <name evidence="1" type="ORF">J2S74_002753</name>
</gene>
<comment type="caution">
    <text evidence="1">The sequence shown here is derived from an EMBL/GenBank/DDBJ whole genome shotgun (WGS) entry which is preliminary data.</text>
</comment>